<proteinExistence type="predicted"/>
<gene>
    <name evidence="1" type="ORF">EJA10_21445</name>
</gene>
<evidence type="ECO:0000313" key="1">
    <source>
        <dbReference type="EMBL" id="RSD22317.1"/>
    </source>
</evidence>
<dbReference type="EMBL" id="RSFW01000033">
    <property type="protein sequence ID" value="RSD22317.1"/>
    <property type="molecule type" value="Genomic_DNA"/>
</dbReference>
<dbReference type="OrthoDB" id="362700at2"/>
<comment type="caution">
    <text evidence="1">The sequence shown here is derived from an EMBL/GenBank/DDBJ whole genome shotgun (WGS) entry which is preliminary data.</text>
</comment>
<evidence type="ECO:0008006" key="3">
    <source>
        <dbReference type="Google" id="ProtNLM"/>
    </source>
</evidence>
<evidence type="ECO:0000313" key="2">
    <source>
        <dbReference type="Proteomes" id="UP000279911"/>
    </source>
</evidence>
<dbReference type="AlphaFoldDB" id="A0A3R9FAJ6"/>
<dbReference type="RefSeq" id="WP_125482078.1">
    <property type="nucleotide sequence ID" value="NZ_RSFW01000033.1"/>
</dbReference>
<dbReference type="Proteomes" id="UP000279911">
    <property type="component" value="Unassembled WGS sequence"/>
</dbReference>
<organism evidence="1 2">
    <name type="scientific">Mesobacillus subterraneus</name>
    <dbReference type="NCBI Taxonomy" id="285983"/>
    <lineage>
        <taxon>Bacteria</taxon>
        <taxon>Bacillati</taxon>
        <taxon>Bacillota</taxon>
        <taxon>Bacilli</taxon>
        <taxon>Bacillales</taxon>
        <taxon>Bacillaceae</taxon>
        <taxon>Mesobacillus</taxon>
    </lineage>
</organism>
<name>A0A3R9FAJ6_9BACI</name>
<sequence length="249" mass="29039">MGTWGVAILSDDLAEEVSFRYKDLLGANYTNEQASKMIIEEYTSELDEDEITVFWLSFALIQWKLGRQQEDVKNKAIQIIEDGTDLKRWADDPKLRKKREAVLLKLKDQLNSPQPPAKKVPARFVADTFLKAGDAISYQLISGDYLLFKVIGIIEQWTGDRYPLFEMCDWVGREIPMKEHINNLELRKEPFEERINKLAIFPAGKRDDPTRRIKFVAEEVRIHSDMEPPYTVLTWKEFDEYLAKNHGIK</sequence>
<reference evidence="2" key="1">
    <citation type="submission" date="2018-12" db="EMBL/GenBank/DDBJ databases">
        <title>Bacillus chawlae sp. nov., Bacillus glennii sp. nov., and Bacillus saganii sp. nov. Isolated from the Vehicle Assembly Building at Kennedy Space Center where the Viking Spacecraft were Assembled.</title>
        <authorList>
            <person name="Seuylemezian A."/>
            <person name="Vaishampayan P."/>
        </authorList>
    </citation>
    <scope>NUCLEOTIDE SEQUENCE [LARGE SCALE GENOMIC DNA]</scope>
    <source>
        <strain evidence="2">DSM 13966</strain>
    </source>
</reference>
<protein>
    <recommendedName>
        <fullName evidence="3">DUF4259 domain-containing protein</fullName>
    </recommendedName>
</protein>
<accession>A0A3R9FAJ6</accession>